<dbReference type="GO" id="GO:0016874">
    <property type="term" value="F:ligase activity"/>
    <property type="evidence" value="ECO:0007669"/>
    <property type="project" value="UniProtKB-KW"/>
</dbReference>
<dbReference type="EMBL" id="JAGRRH010000015">
    <property type="protein sequence ID" value="KAG7357366.1"/>
    <property type="molecule type" value="Genomic_DNA"/>
</dbReference>
<organism evidence="2 3">
    <name type="scientific">Nitzschia inconspicua</name>
    <dbReference type="NCBI Taxonomy" id="303405"/>
    <lineage>
        <taxon>Eukaryota</taxon>
        <taxon>Sar</taxon>
        <taxon>Stramenopiles</taxon>
        <taxon>Ochrophyta</taxon>
        <taxon>Bacillariophyta</taxon>
        <taxon>Bacillariophyceae</taxon>
        <taxon>Bacillariophycidae</taxon>
        <taxon>Bacillariales</taxon>
        <taxon>Bacillariaceae</taxon>
        <taxon>Nitzschia</taxon>
    </lineage>
</organism>
<feature type="region of interest" description="Disordered" evidence="1">
    <location>
        <begin position="268"/>
        <end position="293"/>
    </location>
</feature>
<reference evidence="2" key="1">
    <citation type="journal article" date="2021" name="Sci. Rep.">
        <title>Diploid genomic architecture of Nitzschia inconspicua, an elite biomass production diatom.</title>
        <authorList>
            <person name="Oliver A."/>
            <person name="Podell S."/>
            <person name="Pinowska A."/>
            <person name="Traller J.C."/>
            <person name="Smith S.R."/>
            <person name="McClure R."/>
            <person name="Beliaev A."/>
            <person name="Bohutskyi P."/>
            <person name="Hill E.A."/>
            <person name="Rabines A."/>
            <person name="Zheng H."/>
            <person name="Allen L.Z."/>
            <person name="Kuo A."/>
            <person name="Grigoriev I.V."/>
            <person name="Allen A.E."/>
            <person name="Hazlebeck D."/>
            <person name="Allen E.E."/>
        </authorList>
    </citation>
    <scope>NUCLEOTIDE SEQUENCE</scope>
    <source>
        <strain evidence="2">Hildebrandi</strain>
    </source>
</reference>
<dbReference type="PANTHER" id="PTHR37474:SF1">
    <property type="entry name" value="2'-5' RNA LIGASE FAMILY PROTEIN"/>
    <property type="match status" value="1"/>
</dbReference>
<comment type="caution">
    <text evidence="2">The sequence shown here is derived from an EMBL/GenBank/DDBJ whole genome shotgun (WGS) entry which is preliminary data.</text>
</comment>
<evidence type="ECO:0000256" key="1">
    <source>
        <dbReference type="SAM" id="MobiDB-lite"/>
    </source>
</evidence>
<name>A0A9K3L9P0_9STRA</name>
<accession>A0A9K3L9P0</accession>
<feature type="compositionally biased region" description="Polar residues" evidence="1">
    <location>
        <begin position="268"/>
        <end position="279"/>
    </location>
</feature>
<dbReference type="Proteomes" id="UP000693970">
    <property type="component" value="Unassembled WGS sequence"/>
</dbReference>
<evidence type="ECO:0000313" key="3">
    <source>
        <dbReference type="Proteomes" id="UP000693970"/>
    </source>
</evidence>
<sequence>MSSSIICDDVDGMETERNDTTLTDLTMTEDTAVSVPSNGAVSSKDVNPKKLHTVTVCMVPPPENVHIWETVSQLRHQLRDPGYFRWPPHVNLLYPFLQLDREASWEGKDSEWTLDGIVQRLEAATATIPPFHVHLNRFGTFGGTNRGVLWLHPDSTPVVVGACVDVASTARSPPLIALQETLEKAFPMCRDQSQKGEQGRFVPHMTVSHFPSRDEALNAQETVQHILDSSSCCDLTFLVDRIYLLERMGDYGQFLRVAEIALGTSSVHSASEGSSTVKTSILEPPQPFPGMPDVEEDWVYAERMKMKERRRKGNRRSKRRDQSN</sequence>
<evidence type="ECO:0000313" key="2">
    <source>
        <dbReference type="EMBL" id="KAG7357366.1"/>
    </source>
</evidence>
<keyword evidence="2" id="KW-0436">Ligase</keyword>
<dbReference type="AlphaFoldDB" id="A0A9K3L9P0"/>
<reference evidence="2" key="2">
    <citation type="submission" date="2021-04" db="EMBL/GenBank/DDBJ databases">
        <authorList>
            <person name="Podell S."/>
        </authorList>
    </citation>
    <scope>NUCLEOTIDE SEQUENCE</scope>
    <source>
        <strain evidence="2">Hildebrandi</strain>
    </source>
</reference>
<protein>
    <submittedName>
        <fullName evidence="2">2'-5' RNA ligase superfamily-domain containing protein</fullName>
    </submittedName>
</protein>
<gene>
    <name evidence="2" type="ORF">IV203_002054</name>
</gene>
<dbReference type="Pfam" id="PF13563">
    <property type="entry name" value="2_5_RNA_ligase2"/>
    <property type="match status" value="1"/>
</dbReference>
<feature type="compositionally biased region" description="Basic residues" evidence="1">
    <location>
        <begin position="306"/>
        <end position="324"/>
    </location>
</feature>
<proteinExistence type="predicted"/>
<dbReference type="PANTHER" id="PTHR37474">
    <property type="entry name" value="RNA LIGASE/CYCLIC NUCLEOTIDE PHOSPHODIESTERASE"/>
    <property type="match status" value="1"/>
</dbReference>
<feature type="region of interest" description="Disordered" evidence="1">
    <location>
        <begin position="305"/>
        <end position="324"/>
    </location>
</feature>
<keyword evidence="3" id="KW-1185">Reference proteome</keyword>
<dbReference type="OrthoDB" id="10263155at2759"/>